<reference evidence="2 3" key="1">
    <citation type="submission" date="2014-07" db="EMBL/GenBank/DDBJ databases">
        <title>Comparative genomic insights into amoeba endosymbionts belonging to the families of Holosporaceae and Candidatus Midichloriaceae within Rickettsiales.</title>
        <authorList>
            <person name="Wang Z."/>
            <person name="Wu M."/>
        </authorList>
    </citation>
    <scope>NUCLEOTIDE SEQUENCE [LARGE SCALE GENOMIC DNA]</scope>
    <source>
        <strain evidence="2">PRA3</strain>
    </source>
</reference>
<dbReference type="AlphaFoldDB" id="A0A077AW02"/>
<evidence type="ECO:0000256" key="1">
    <source>
        <dbReference type="SAM" id="Phobius"/>
    </source>
</evidence>
<keyword evidence="1" id="KW-0472">Membrane</keyword>
<dbReference type="Proteomes" id="UP000028926">
    <property type="component" value="Chromosome"/>
</dbReference>
<keyword evidence="1" id="KW-0812">Transmembrane</keyword>
<dbReference type="KEGG" id="paca:ID47_07370"/>
<name>A0A077AW02_9PROT</name>
<feature type="transmembrane region" description="Helical" evidence="1">
    <location>
        <begin position="60"/>
        <end position="81"/>
    </location>
</feature>
<accession>A0A077AW02</accession>
<evidence type="ECO:0000313" key="3">
    <source>
        <dbReference type="Proteomes" id="UP000028926"/>
    </source>
</evidence>
<proteinExistence type="predicted"/>
<dbReference type="EMBL" id="CP008941">
    <property type="protein sequence ID" value="AIK96581.1"/>
    <property type="molecule type" value="Genomic_DNA"/>
</dbReference>
<evidence type="ECO:0000313" key="2">
    <source>
        <dbReference type="EMBL" id="AIK96581.1"/>
    </source>
</evidence>
<protein>
    <submittedName>
        <fullName evidence="2">Uncharacterized protein</fullName>
    </submittedName>
</protein>
<gene>
    <name evidence="2" type="ORF">ID47_07370</name>
</gene>
<keyword evidence="3" id="KW-1185">Reference proteome</keyword>
<organism evidence="2 3">
    <name type="scientific">Candidatus Odyssella acanthamoebae</name>
    <dbReference type="NCBI Taxonomy" id="91604"/>
    <lineage>
        <taxon>Bacteria</taxon>
        <taxon>Pseudomonadati</taxon>
        <taxon>Pseudomonadota</taxon>
        <taxon>Alphaproteobacteria</taxon>
        <taxon>Holosporales</taxon>
        <taxon>Candidatus Paracaedibacteraceae</taxon>
        <taxon>Candidatus Odyssella</taxon>
    </lineage>
</organism>
<dbReference type="HOGENOM" id="CLU_2367653_0_0_5"/>
<sequence>MDKMRKSEVILRRTILLFLTLSWVVLLTKGIKACLALMIFSGLLGIMAFERPPPEPEYLLVVTVFIFLYVIFWGGIFYALYRLVKLWIRILKQFW</sequence>
<keyword evidence="1" id="KW-1133">Transmembrane helix</keyword>